<dbReference type="AlphaFoldDB" id="A0A401G5X7"/>
<reference evidence="1 2" key="1">
    <citation type="journal article" date="2018" name="Sci. Rep.">
        <title>Genome sequence of the cauliflower mushroom Sparassis crispa (Hanabiratake) and its association with beneficial usage.</title>
        <authorList>
            <person name="Kiyama R."/>
            <person name="Furutani Y."/>
            <person name="Kawaguchi K."/>
            <person name="Nakanishi T."/>
        </authorList>
    </citation>
    <scope>NUCLEOTIDE SEQUENCE [LARGE SCALE GENOMIC DNA]</scope>
</reference>
<dbReference type="Proteomes" id="UP000287166">
    <property type="component" value="Unassembled WGS sequence"/>
</dbReference>
<dbReference type="PANTHER" id="PTHR14614:SF130">
    <property type="entry name" value="PROTEIN-LYSINE N-METHYLTRANSFERASE EEF2KMT"/>
    <property type="match status" value="1"/>
</dbReference>
<dbReference type="InParanoid" id="A0A401G5X7"/>
<keyword evidence="2" id="KW-1185">Reference proteome</keyword>
<keyword evidence="1" id="KW-0489">Methyltransferase</keyword>
<dbReference type="GO" id="GO:0032259">
    <property type="term" value="P:methylation"/>
    <property type="evidence" value="ECO:0007669"/>
    <property type="project" value="UniProtKB-KW"/>
</dbReference>
<sequence>MHFPSNSPFTEVHGFFLECVLLNLHLRRYPPARQYQYSFWKWAIRHLEELVVGEDAEIDPRIYSHLISVMPQSIPGNIGFPPPSETYATYFWKSEGIPHGATALDRVTVLESRTVIESGTTGLRTWLASYVLAHYLILHRALVQGRRVLELGSGTGLLGLVIAALQQHPGQRELAPPSTLWLTDVNSAVLQRCQDNIRLPCNSSSRHPNLKCRLLDWTDAVDPLTRPSVQTSLAEMDLDVVAGADLVYDPSIIPALLETLHLALESRSTPPPAPQSRAVAFVALTVRNKETFARFSRAAGDMFLVEELDNGLNGADVFLHGPELDAL</sequence>
<dbReference type="FunCoup" id="A0A401G5X7">
    <property type="interactions" value="434"/>
</dbReference>
<dbReference type="InterPro" id="IPR029063">
    <property type="entry name" value="SAM-dependent_MTases_sf"/>
</dbReference>
<dbReference type="GeneID" id="38774464"/>
<organism evidence="1 2">
    <name type="scientific">Sparassis crispa</name>
    <dbReference type="NCBI Taxonomy" id="139825"/>
    <lineage>
        <taxon>Eukaryota</taxon>
        <taxon>Fungi</taxon>
        <taxon>Dikarya</taxon>
        <taxon>Basidiomycota</taxon>
        <taxon>Agaricomycotina</taxon>
        <taxon>Agaricomycetes</taxon>
        <taxon>Polyporales</taxon>
        <taxon>Sparassidaceae</taxon>
        <taxon>Sparassis</taxon>
    </lineage>
</organism>
<dbReference type="RefSeq" id="XP_027608460.1">
    <property type="nucleotide sequence ID" value="XM_027752659.1"/>
</dbReference>
<dbReference type="OrthoDB" id="194386at2759"/>
<dbReference type="PANTHER" id="PTHR14614">
    <property type="entry name" value="HEPATOCELLULAR CARCINOMA-ASSOCIATED ANTIGEN"/>
    <property type="match status" value="1"/>
</dbReference>
<dbReference type="Gene3D" id="3.40.50.150">
    <property type="entry name" value="Vaccinia Virus protein VP39"/>
    <property type="match status" value="1"/>
</dbReference>
<gene>
    <name evidence="1" type="ORF">SCP_0104240</name>
</gene>
<dbReference type="SUPFAM" id="SSF53335">
    <property type="entry name" value="S-adenosyl-L-methionine-dependent methyltransferases"/>
    <property type="match status" value="1"/>
</dbReference>
<evidence type="ECO:0000313" key="1">
    <source>
        <dbReference type="EMBL" id="GBE77547.1"/>
    </source>
</evidence>
<dbReference type="GO" id="GO:0008757">
    <property type="term" value="F:S-adenosylmethionine-dependent methyltransferase activity"/>
    <property type="evidence" value="ECO:0007669"/>
    <property type="project" value="UniProtKB-ARBA"/>
</dbReference>
<evidence type="ECO:0000313" key="2">
    <source>
        <dbReference type="Proteomes" id="UP000287166"/>
    </source>
</evidence>
<accession>A0A401G5X7</accession>
<keyword evidence="1" id="KW-0808">Transferase</keyword>
<dbReference type="EMBL" id="BFAD01000001">
    <property type="protein sequence ID" value="GBE77547.1"/>
    <property type="molecule type" value="Genomic_DNA"/>
</dbReference>
<comment type="caution">
    <text evidence="1">The sequence shown here is derived from an EMBL/GenBank/DDBJ whole genome shotgun (WGS) entry which is preliminary data.</text>
</comment>
<dbReference type="STRING" id="139825.A0A401G5X7"/>
<dbReference type="Pfam" id="PF10294">
    <property type="entry name" value="Methyltransf_16"/>
    <property type="match status" value="1"/>
</dbReference>
<protein>
    <submittedName>
        <fullName evidence="1">Protein-lysine N-methyltransferase EFM3</fullName>
    </submittedName>
</protein>
<proteinExistence type="predicted"/>
<dbReference type="InterPro" id="IPR019410">
    <property type="entry name" value="Methyltransf_16"/>
</dbReference>
<name>A0A401G5X7_9APHY</name>